<dbReference type="InterPro" id="IPR029063">
    <property type="entry name" value="SAM-dependent_MTases_sf"/>
</dbReference>
<dbReference type="SUPFAM" id="SSF53335">
    <property type="entry name" value="S-adenosyl-L-methionine-dependent methyltransferases"/>
    <property type="match status" value="1"/>
</dbReference>
<feature type="domain" description="Type II methyltransferase M.TaqI-like" evidence="6">
    <location>
        <begin position="153"/>
        <end position="303"/>
    </location>
</feature>
<organism evidence="7 8">
    <name type="scientific">Empedobacter tilapiae</name>
    <dbReference type="NCBI Taxonomy" id="2491114"/>
    <lineage>
        <taxon>Bacteria</taxon>
        <taxon>Pseudomonadati</taxon>
        <taxon>Bacteroidota</taxon>
        <taxon>Flavobacteriia</taxon>
        <taxon>Flavobacteriales</taxon>
        <taxon>Weeksellaceae</taxon>
        <taxon>Empedobacter</taxon>
    </lineage>
</organism>
<gene>
    <name evidence="7" type="ORF">E4J94_14125</name>
</gene>
<evidence type="ECO:0000256" key="3">
    <source>
        <dbReference type="ARBA" id="ARBA00022679"/>
    </source>
</evidence>
<dbReference type="GO" id="GO:0006304">
    <property type="term" value="P:DNA modification"/>
    <property type="evidence" value="ECO:0007669"/>
    <property type="project" value="InterPro"/>
</dbReference>
<evidence type="ECO:0000256" key="2">
    <source>
        <dbReference type="ARBA" id="ARBA00022603"/>
    </source>
</evidence>
<evidence type="ECO:0000313" key="7">
    <source>
        <dbReference type="EMBL" id="TGN24373.1"/>
    </source>
</evidence>
<dbReference type="PRINTS" id="PR00507">
    <property type="entry name" value="N12N6MTFRASE"/>
</dbReference>
<dbReference type="OrthoDB" id="32195at2"/>
<protein>
    <recommendedName>
        <fullName evidence="1">site-specific DNA-methyltransferase (adenine-specific)</fullName>
        <ecNumber evidence="1">2.1.1.72</ecNumber>
    </recommendedName>
</protein>
<dbReference type="RefSeq" id="WP_135836433.1">
    <property type="nucleotide sequence ID" value="NZ_SRPE01000010.1"/>
</dbReference>
<dbReference type="EMBL" id="SRPE01000010">
    <property type="protein sequence ID" value="TGN24373.1"/>
    <property type="molecule type" value="Genomic_DNA"/>
</dbReference>
<dbReference type="Proteomes" id="UP000297998">
    <property type="component" value="Unassembled WGS sequence"/>
</dbReference>
<dbReference type="Gene3D" id="3.40.50.150">
    <property type="entry name" value="Vaccinia Virus protein VP39"/>
    <property type="match status" value="1"/>
</dbReference>
<comment type="catalytic activity">
    <reaction evidence="5">
        <text>a 2'-deoxyadenosine in DNA + S-adenosyl-L-methionine = an N(6)-methyl-2'-deoxyadenosine in DNA + S-adenosyl-L-homocysteine + H(+)</text>
        <dbReference type="Rhea" id="RHEA:15197"/>
        <dbReference type="Rhea" id="RHEA-COMP:12418"/>
        <dbReference type="Rhea" id="RHEA-COMP:12419"/>
        <dbReference type="ChEBI" id="CHEBI:15378"/>
        <dbReference type="ChEBI" id="CHEBI:57856"/>
        <dbReference type="ChEBI" id="CHEBI:59789"/>
        <dbReference type="ChEBI" id="CHEBI:90615"/>
        <dbReference type="ChEBI" id="CHEBI:90616"/>
        <dbReference type="EC" id="2.1.1.72"/>
    </reaction>
</comment>
<evidence type="ECO:0000259" key="6">
    <source>
        <dbReference type="Pfam" id="PF07669"/>
    </source>
</evidence>
<dbReference type="PROSITE" id="PS00092">
    <property type="entry name" value="N6_MTASE"/>
    <property type="match status" value="1"/>
</dbReference>
<evidence type="ECO:0000256" key="4">
    <source>
        <dbReference type="ARBA" id="ARBA00022691"/>
    </source>
</evidence>
<dbReference type="EC" id="2.1.1.72" evidence="1"/>
<accession>A0A4Z1AWN4</accession>
<evidence type="ECO:0000256" key="5">
    <source>
        <dbReference type="ARBA" id="ARBA00047942"/>
    </source>
</evidence>
<keyword evidence="3 7" id="KW-0808">Transferase</keyword>
<dbReference type="GO" id="GO:0032259">
    <property type="term" value="P:methylation"/>
    <property type="evidence" value="ECO:0007669"/>
    <property type="project" value="UniProtKB-KW"/>
</dbReference>
<dbReference type="GO" id="GO:0003676">
    <property type="term" value="F:nucleic acid binding"/>
    <property type="evidence" value="ECO:0007669"/>
    <property type="project" value="InterPro"/>
</dbReference>
<dbReference type="AlphaFoldDB" id="A0A4Z1AWN4"/>
<evidence type="ECO:0000313" key="8">
    <source>
        <dbReference type="Proteomes" id="UP000297998"/>
    </source>
</evidence>
<dbReference type="InterPro" id="IPR050953">
    <property type="entry name" value="N4_N6_ade-DNA_methylase"/>
</dbReference>
<dbReference type="GO" id="GO:0009007">
    <property type="term" value="F:site-specific DNA-methyltransferase (adenine-specific) activity"/>
    <property type="evidence" value="ECO:0007669"/>
    <property type="project" value="UniProtKB-EC"/>
</dbReference>
<keyword evidence="4" id="KW-0949">S-adenosyl-L-methionine</keyword>
<reference evidence="7 8" key="1">
    <citation type="submission" date="2019-03" db="EMBL/GenBank/DDBJ databases">
        <title>Empedobacter tilapiae sp. nov., isolated from an intestine of Nile tilapia Oreochromis niloticus.</title>
        <authorList>
            <person name="Kim Y.-O."/>
            <person name="Yoon J.-H."/>
        </authorList>
    </citation>
    <scope>NUCLEOTIDE SEQUENCE [LARGE SCALE GENOMIC DNA]</scope>
    <source>
        <strain evidence="7 8">MRS2</strain>
    </source>
</reference>
<evidence type="ECO:0000256" key="1">
    <source>
        <dbReference type="ARBA" id="ARBA00011900"/>
    </source>
</evidence>
<dbReference type="Pfam" id="PF07669">
    <property type="entry name" value="Eco57I"/>
    <property type="match status" value="1"/>
</dbReference>
<comment type="caution">
    <text evidence="7">The sequence shown here is derived from an EMBL/GenBank/DDBJ whole genome shotgun (WGS) entry which is preliminary data.</text>
</comment>
<dbReference type="InterPro" id="IPR002052">
    <property type="entry name" value="DNA_methylase_N6_adenine_CS"/>
</dbReference>
<sequence>MKNIFKYLESYSPLPKKVDRLIVSAFLEINQLAVLENRFLLEYSITENQIQEWDSLVQFIEIINEEIDVFDIEKLIELFEFVISPSDRIINGAIYTPSDIRDYIVNESLKRDNLDLDNIKVADIACGCSGFLYTAAKELKRRTNNTYQYIFENQIFGLDIQNYSVDRSKLLLSLLALSEGEDIEEFNFNIHHGDTLLFNWNEVIEDFHGFEIIVGNPPYVSARNLDEKSKENVKLWEVCTTGNPDLYIPFFQIGYENLALNGILGFITMNTFFKSLNGRALRAYFERNNTSIKIIDFGTHQIFKSKSTYTCICFLEKVEQNYIEYYKSENKELPSKRNQYSRINYQNLDAKNGWNLNNNEIISKIESVGTPFGEKYKTRHGIATLKNDIYIFKPVDEDDEFYYLQNGSLYPIEKGICKDILNSNKLSRKIDFDNVIEKVLFPYNNDIKPKALEEDYLRVTYPKAFEYLQKKRQILSGRDKGKGDYEKWFAFGRTQSLEKVNNKLFFPKFSDKIPSYVMSNDDELLFYNGQAIIGHSNEEMQLVKKIMESRLFWFYIKSTSKPYSSSYYSLNGTYIKNFGIPDFKQEDIEFIINESDKDRLDIFFEDFYNLDLSKEEV</sequence>
<name>A0A4Z1AWN4_9FLAO</name>
<dbReference type="PANTHER" id="PTHR33841:SF1">
    <property type="entry name" value="DNA METHYLTRANSFERASE A"/>
    <property type="match status" value="1"/>
</dbReference>
<keyword evidence="8" id="KW-1185">Reference proteome</keyword>
<dbReference type="PANTHER" id="PTHR33841">
    <property type="entry name" value="DNA METHYLTRANSFERASE YEEA-RELATED"/>
    <property type="match status" value="1"/>
</dbReference>
<dbReference type="InterPro" id="IPR011639">
    <property type="entry name" value="MethylTrfase_TaqI-like_dom"/>
</dbReference>
<keyword evidence="2 7" id="KW-0489">Methyltransferase</keyword>
<proteinExistence type="predicted"/>